<dbReference type="PANTHER" id="PTHR33324:SF2">
    <property type="entry name" value="MYB_SANT-LIKE DNA-BINDING DOMAIN-CONTAINING PROTEIN"/>
    <property type="match status" value="1"/>
</dbReference>
<proteinExistence type="predicted"/>
<protein>
    <submittedName>
        <fullName evidence="2">Uncharacterized protein</fullName>
    </submittedName>
</protein>
<dbReference type="PANTHER" id="PTHR33324">
    <property type="entry name" value="EXPRESSED PROTEIN"/>
    <property type="match status" value="1"/>
</dbReference>
<gene>
    <name evidence="2" type="ORF">BG006_003171</name>
</gene>
<dbReference type="Proteomes" id="UP000696485">
    <property type="component" value="Unassembled WGS sequence"/>
</dbReference>
<evidence type="ECO:0000256" key="1">
    <source>
        <dbReference type="SAM" id="MobiDB-lite"/>
    </source>
</evidence>
<accession>A0A9P5SBF7</accession>
<organism evidence="2 3">
    <name type="scientific">Podila minutissima</name>
    <dbReference type="NCBI Taxonomy" id="64525"/>
    <lineage>
        <taxon>Eukaryota</taxon>
        <taxon>Fungi</taxon>
        <taxon>Fungi incertae sedis</taxon>
        <taxon>Mucoromycota</taxon>
        <taxon>Mortierellomycotina</taxon>
        <taxon>Mortierellomycetes</taxon>
        <taxon>Mortierellales</taxon>
        <taxon>Mortierellaceae</taxon>
        <taxon>Podila</taxon>
    </lineage>
</organism>
<evidence type="ECO:0000313" key="2">
    <source>
        <dbReference type="EMBL" id="KAF9318587.1"/>
    </source>
</evidence>
<feature type="non-terminal residue" evidence="2">
    <location>
        <position position="166"/>
    </location>
</feature>
<reference evidence="2" key="1">
    <citation type="journal article" date="2020" name="Fungal Divers.">
        <title>Resolving the Mortierellaceae phylogeny through synthesis of multi-gene phylogenetics and phylogenomics.</title>
        <authorList>
            <person name="Vandepol N."/>
            <person name="Liber J."/>
            <person name="Desiro A."/>
            <person name="Na H."/>
            <person name="Kennedy M."/>
            <person name="Barry K."/>
            <person name="Grigoriev I.V."/>
            <person name="Miller A.N."/>
            <person name="O'Donnell K."/>
            <person name="Stajich J.E."/>
            <person name="Bonito G."/>
        </authorList>
    </citation>
    <scope>NUCLEOTIDE SEQUENCE</scope>
    <source>
        <strain evidence="2">NVP1</strain>
    </source>
</reference>
<dbReference type="EMBL" id="JAAAUY010001825">
    <property type="protein sequence ID" value="KAF9318587.1"/>
    <property type="molecule type" value="Genomic_DNA"/>
</dbReference>
<feature type="region of interest" description="Disordered" evidence="1">
    <location>
        <begin position="124"/>
        <end position="166"/>
    </location>
</feature>
<feature type="compositionally biased region" description="Acidic residues" evidence="1">
    <location>
        <begin position="145"/>
        <end position="166"/>
    </location>
</feature>
<name>A0A9P5SBF7_9FUNG</name>
<dbReference type="AlphaFoldDB" id="A0A9P5SBF7"/>
<keyword evidence="3" id="KW-1185">Reference proteome</keyword>
<feature type="non-terminal residue" evidence="2">
    <location>
        <position position="1"/>
    </location>
</feature>
<evidence type="ECO:0000313" key="3">
    <source>
        <dbReference type="Proteomes" id="UP000696485"/>
    </source>
</evidence>
<sequence length="166" mass="18671">ASAPSGAANSKKVSFWSQPGIIPFVNWLTDPDNHKTLNKKKTVAGETTNEMLDKLRTYVKDKSGVDWTREQVKGKIQYAKKKYDEANKLRKATGEGNDTTTLRERMLVICPYFDQFHAVYGSSLARNPPPPHQSVKYPGDKTIDMESEEETDDIEESSSDEDSVII</sequence>
<comment type="caution">
    <text evidence="2">The sequence shown here is derived from an EMBL/GenBank/DDBJ whole genome shotgun (WGS) entry which is preliminary data.</text>
</comment>